<name>A0A1G8KT62_BACOV</name>
<sequence length="31" mass="3667">MSFDVKMVIFCPLLNGYFRNLLERLPNFGCE</sequence>
<reference evidence="1 2" key="1">
    <citation type="submission" date="2016-10" db="EMBL/GenBank/DDBJ databases">
        <authorList>
            <person name="de Groot N.N."/>
        </authorList>
    </citation>
    <scope>NUCLEOTIDE SEQUENCE [LARGE SCALE GENOMIC DNA]</scope>
    <source>
        <strain evidence="1 2">NLAE-zl-C57</strain>
    </source>
</reference>
<accession>A0A1G8KT62</accession>
<gene>
    <name evidence="1" type="ORF">SAMN05192582_104713</name>
</gene>
<organism evidence="1 2">
    <name type="scientific">Bacteroides ovatus</name>
    <dbReference type="NCBI Taxonomy" id="28116"/>
    <lineage>
        <taxon>Bacteria</taxon>
        <taxon>Pseudomonadati</taxon>
        <taxon>Bacteroidota</taxon>
        <taxon>Bacteroidia</taxon>
        <taxon>Bacteroidales</taxon>
        <taxon>Bacteroidaceae</taxon>
        <taxon>Bacteroides</taxon>
    </lineage>
</organism>
<protein>
    <submittedName>
        <fullName evidence="1">Uncharacterized protein</fullName>
    </submittedName>
</protein>
<evidence type="ECO:0000313" key="2">
    <source>
        <dbReference type="Proteomes" id="UP000181870"/>
    </source>
</evidence>
<dbReference type="Proteomes" id="UP000181870">
    <property type="component" value="Unassembled WGS sequence"/>
</dbReference>
<dbReference type="EMBL" id="FNDO01000047">
    <property type="protein sequence ID" value="SDI46614.1"/>
    <property type="molecule type" value="Genomic_DNA"/>
</dbReference>
<dbReference type="AlphaFoldDB" id="A0A1G8KT62"/>
<proteinExistence type="predicted"/>
<evidence type="ECO:0000313" key="1">
    <source>
        <dbReference type="EMBL" id="SDI46614.1"/>
    </source>
</evidence>